<dbReference type="AlphaFoldDB" id="A0AAX4HS90"/>
<gene>
    <name evidence="2" type="ORF">SOO65_05520</name>
</gene>
<keyword evidence="3" id="KW-1185">Reference proteome</keyword>
<feature type="chain" id="PRO_5043522721" evidence="1">
    <location>
        <begin position="19"/>
        <end position="209"/>
    </location>
</feature>
<dbReference type="EMBL" id="CP139487">
    <property type="protein sequence ID" value="WPU66199.1"/>
    <property type="molecule type" value="Genomic_DNA"/>
</dbReference>
<dbReference type="Proteomes" id="UP001324634">
    <property type="component" value="Chromosome"/>
</dbReference>
<evidence type="ECO:0000256" key="1">
    <source>
        <dbReference type="SAM" id="SignalP"/>
    </source>
</evidence>
<organism evidence="2 3">
    <name type="scientific">Peredibacter starrii</name>
    <dbReference type="NCBI Taxonomy" id="28202"/>
    <lineage>
        <taxon>Bacteria</taxon>
        <taxon>Pseudomonadati</taxon>
        <taxon>Bdellovibrionota</taxon>
        <taxon>Bacteriovoracia</taxon>
        <taxon>Bacteriovoracales</taxon>
        <taxon>Bacteriovoracaceae</taxon>
        <taxon>Peredibacter</taxon>
    </lineage>
</organism>
<reference evidence="2 3" key="1">
    <citation type="submission" date="2023-11" db="EMBL/GenBank/DDBJ databases">
        <title>Peredibacter starrii A3.12.</title>
        <authorList>
            <person name="Mitchell R.J."/>
        </authorList>
    </citation>
    <scope>NUCLEOTIDE SEQUENCE [LARGE SCALE GENOMIC DNA]</scope>
    <source>
        <strain evidence="2 3">A3.12</strain>
    </source>
</reference>
<name>A0AAX4HS90_9BACT</name>
<dbReference type="RefSeq" id="WP_321398166.1">
    <property type="nucleotide sequence ID" value="NZ_CP139487.1"/>
</dbReference>
<sequence>MKCIVIICSMIMSLNLWASARDTQILKCLGEEERRLHLAKDTGPIYDLNQRMIAEMVQIPNVELNPAEYQKICGGKKFSESWKLLEQSILKGRELFVVSGKVGGMQRDMALGMVDDYVDATREILLTFISQIQALSPTPTCLKEEIPSLDNFFIEIKYLQEDVDMKTIFKGKDEKIFEELKNYPRAFEKCRARLKKKPKSPSTEAPKKS</sequence>
<evidence type="ECO:0000313" key="2">
    <source>
        <dbReference type="EMBL" id="WPU66199.1"/>
    </source>
</evidence>
<dbReference type="KEGG" id="psti:SOO65_05520"/>
<keyword evidence="1" id="KW-0732">Signal</keyword>
<evidence type="ECO:0000313" key="3">
    <source>
        <dbReference type="Proteomes" id="UP001324634"/>
    </source>
</evidence>
<accession>A0AAX4HS90</accession>
<protein>
    <submittedName>
        <fullName evidence="2">Uncharacterized protein</fullName>
    </submittedName>
</protein>
<feature type="signal peptide" evidence="1">
    <location>
        <begin position="1"/>
        <end position="18"/>
    </location>
</feature>
<proteinExistence type="predicted"/>